<keyword evidence="1" id="KW-0175">Coiled coil</keyword>
<comment type="caution">
    <text evidence="2">The sequence shown here is derived from an EMBL/GenBank/DDBJ whole genome shotgun (WGS) entry which is preliminary data.</text>
</comment>
<dbReference type="Proteomes" id="UP001230915">
    <property type="component" value="Unassembled WGS sequence"/>
</dbReference>
<keyword evidence="3" id="KW-1185">Reference proteome</keyword>
<reference evidence="2 3" key="1">
    <citation type="submission" date="2023-08" db="EMBL/GenBank/DDBJ databases">
        <title>Mesonia sp. MT50, isolated from deep-sea sediment of the Mariana Trench.</title>
        <authorList>
            <person name="Fu H."/>
        </authorList>
    </citation>
    <scope>NUCLEOTIDE SEQUENCE [LARGE SCALE GENOMIC DNA]</scope>
    <source>
        <strain evidence="2 3">MT50</strain>
    </source>
</reference>
<name>A0ABU1A089_9FLAO</name>
<protein>
    <submittedName>
        <fullName evidence="2">Uncharacterized protein</fullName>
    </submittedName>
</protein>
<gene>
    <name evidence="2" type="ORF">RBU60_06000</name>
</gene>
<sequence length="250" mass="28903">MNKKDISKIIESTLISVASSFPVAASLATGWSEYKNHQQSLRIKDLLERYVKNLQKFKNQVDEEYLKKEEAKKLIEQTVEKGKDEVKSEKRKLLSDFLFFSSTKSLSKDNDKEMILYTIDKISLLQASLLLSITKYLSSGYGKENILMGSDYYYSKAKDEFCYQPEWYIVHSYTNKKQHEKSHIEACLDYLVSIGVIETASSRGFTTVWDKKGIKGYRPTKLGLKTLEYLGYGLDKLPDLDKSDKLWYLS</sequence>
<accession>A0ABU1A089</accession>
<dbReference type="EMBL" id="JAVHUL010000011">
    <property type="protein sequence ID" value="MDQ7917122.1"/>
    <property type="molecule type" value="Genomic_DNA"/>
</dbReference>
<proteinExistence type="predicted"/>
<evidence type="ECO:0000313" key="3">
    <source>
        <dbReference type="Proteomes" id="UP001230915"/>
    </source>
</evidence>
<feature type="coiled-coil region" evidence="1">
    <location>
        <begin position="47"/>
        <end position="74"/>
    </location>
</feature>
<dbReference type="RefSeq" id="WP_308863820.1">
    <property type="nucleotide sequence ID" value="NZ_JAVHUL010000011.1"/>
</dbReference>
<organism evidence="2 3">
    <name type="scientific">Mesonia profundi</name>
    <dbReference type="NCBI Taxonomy" id="3070998"/>
    <lineage>
        <taxon>Bacteria</taxon>
        <taxon>Pseudomonadati</taxon>
        <taxon>Bacteroidota</taxon>
        <taxon>Flavobacteriia</taxon>
        <taxon>Flavobacteriales</taxon>
        <taxon>Flavobacteriaceae</taxon>
        <taxon>Mesonia</taxon>
    </lineage>
</organism>
<evidence type="ECO:0000313" key="2">
    <source>
        <dbReference type="EMBL" id="MDQ7917122.1"/>
    </source>
</evidence>
<evidence type="ECO:0000256" key="1">
    <source>
        <dbReference type="SAM" id="Coils"/>
    </source>
</evidence>